<accession>A0A0M0BXL2</accession>
<proteinExistence type="predicted"/>
<reference evidence="2 3" key="1">
    <citation type="submission" date="2015-06" db="EMBL/GenBank/DDBJ databases">
        <title>New insights into the roles of widespread benthic archaea in carbon and nitrogen cycling.</title>
        <authorList>
            <person name="Lazar C.S."/>
            <person name="Baker B.J."/>
            <person name="Seitz K.W."/>
            <person name="Hyde A.S."/>
            <person name="Dick G.J."/>
            <person name="Hinrichs K.-U."/>
            <person name="Teske A.P."/>
        </authorList>
    </citation>
    <scope>NUCLEOTIDE SEQUENCE [LARGE SCALE GENOMIC DNA]</scope>
    <source>
        <strain evidence="2">SG8-32-1</strain>
    </source>
</reference>
<organism evidence="2 3">
    <name type="scientific">miscellaneous Crenarchaeota group-1 archaeon SG8-32-1</name>
    <dbReference type="NCBI Taxonomy" id="1685124"/>
    <lineage>
        <taxon>Archaea</taxon>
        <taxon>Candidatus Bathyarchaeota</taxon>
        <taxon>MCG-1</taxon>
    </lineage>
</organism>
<evidence type="ECO:0000313" key="2">
    <source>
        <dbReference type="EMBL" id="KON33204.1"/>
    </source>
</evidence>
<protein>
    <submittedName>
        <fullName evidence="2">Uncharacterized protein</fullName>
    </submittedName>
</protein>
<evidence type="ECO:0000256" key="1">
    <source>
        <dbReference type="SAM" id="MobiDB-lite"/>
    </source>
</evidence>
<feature type="compositionally biased region" description="Basic residues" evidence="1">
    <location>
        <begin position="277"/>
        <end position="287"/>
    </location>
</feature>
<dbReference type="Proteomes" id="UP000037237">
    <property type="component" value="Unassembled WGS sequence"/>
</dbReference>
<name>A0A0M0BXL2_9ARCH</name>
<feature type="region of interest" description="Disordered" evidence="1">
    <location>
        <begin position="195"/>
        <end position="287"/>
    </location>
</feature>
<dbReference type="AlphaFoldDB" id="A0A0M0BXL2"/>
<sequence length="287" mass="32375">MIKITLKNSYEIFSCPLPTQDLALNTNNRNDAIEADHIKYGPLNLNDEEYWEDLAEHWKTDVSVAKKSLCGNCAAFDISPQMKECMPGSVQKDGVLGYCWMHKFKCHSARTCYTWAAGGPIEENDVSNEWAEKNKDQIEEKKDDRCTRIAKRKYDVWPSAYASGAVVKCRQGKIWKDLKEEEIIEMIEEELESVLDEKKKKAGTESSKESSLRDWFGRKGAPGKSGGWVDCNTCRKDKKTGRKKCKPCGRQPGEKRAKYPSCRPTPGACGESGRGKSWGKKSAKGKK</sequence>
<feature type="compositionally biased region" description="Basic and acidic residues" evidence="1">
    <location>
        <begin position="195"/>
        <end position="217"/>
    </location>
</feature>
<dbReference type="EMBL" id="LFWU01000036">
    <property type="protein sequence ID" value="KON33204.1"/>
    <property type="molecule type" value="Genomic_DNA"/>
</dbReference>
<gene>
    <name evidence="2" type="ORF">AC477_01800</name>
</gene>
<comment type="caution">
    <text evidence="2">The sequence shown here is derived from an EMBL/GenBank/DDBJ whole genome shotgun (WGS) entry which is preliminary data.</text>
</comment>
<feature type="compositionally biased region" description="Basic residues" evidence="1">
    <location>
        <begin position="236"/>
        <end position="247"/>
    </location>
</feature>
<evidence type="ECO:0000313" key="3">
    <source>
        <dbReference type="Proteomes" id="UP000037237"/>
    </source>
</evidence>